<dbReference type="SUPFAM" id="SSF53720">
    <property type="entry name" value="ALDH-like"/>
    <property type="match status" value="1"/>
</dbReference>
<gene>
    <name evidence="4" type="ORF">SAMN07250955_11712</name>
</gene>
<dbReference type="RefSeq" id="WP_165769675.1">
    <property type="nucleotide sequence ID" value="NZ_FYEH01000017.1"/>
</dbReference>
<dbReference type="InterPro" id="IPR015590">
    <property type="entry name" value="Aldehyde_DH_dom"/>
</dbReference>
<dbReference type="InterPro" id="IPR016162">
    <property type="entry name" value="Ald_DH_N"/>
</dbReference>
<dbReference type="InterPro" id="IPR016160">
    <property type="entry name" value="Ald_DH_CS_CYS"/>
</dbReference>
<dbReference type="AlphaFoldDB" id="A0A212RYB5"/>
<name>A0A212RYB5_9PROT</name>
<dbReference type="Proteomes" id="UP000197065">
    <property type="component" value="Unassembled WGS sequence"/>
</dbReference>
<organism evidence="4 5">
    <name type="scientific">Arboricoccus pini</name>
    <dbReference type="NCBI Taxonomy" id="1963835"/>
    <lineage>
        <taxon>Bacteria</taxon>
        <taxon>Pseudomonadati</taxon>
        <taxon>Pseudomonadota</taxon>
        <taxon>Alphaproteobacteria</taxon>
        <taxon>Geminicoccales</taxon>
        <taxon>Geminicoccaceae</taxon>
        <taxon>Arboricoccus</taxon>
    </lineage>
</organism>
<accession>A0A212RYB5</accession>
<keyword evidence="2" id="KW-0560">Oxidoreductase</keyword>
<dbReference type="GO" id="GO:0009450">
    <property type="term" value="P:gamma-aminobutyric acid catabolic process"/>
    <property type="evidence" value="ECO:0007669"/>
    <property type="project" value="TreeGrafter"/>
</dbReference>
<evidence type="ECO:0000313" key="5">
    <source>
        <dbReference type="Proteomes" id="UP000197065"/>
    </source>
</evidence>
<dbReference type="GO" id="GO:0004777">
    <property type="term" value="F:succinate-semialdehyde dehydrogenase (NAD+) activity"/>
    <property type="evidence" value="ECO:0007669"/>
    <property type="project" value="TreeGrafter"/>
</dbReference>
<protein>
    <submittedName>
        <fullName evidence="4">Succinate-semialdehyde dehydrogenase / glutarate-semialdehyde dehydrogenase</fullName>
    </submittedName>
</protein>
<dbReference type="PANTHER" id="PTHR43353">
    <property type="entry name" value="SUCCINATE-SEMIALDEHYDE DEHYDROGENASE, MITOCHONDRIAL"/>
    <property type="match status" value="1"/>
</dbReference>
<proteinExistence type="inferred from homology"/>
<dbReference type="InterPro" id="IPR016163">
    <property type="entry name" value="Ald_DH_C"/>
</dbReference>
<dbReference type="Gene3D" id="3.40.309.10">
    <property type="entry name" value="Aldehyde Dehydrogenase, Chain A, domain 2"/>
    <property type="match status" value="1"/>
</dbReference>
<dbReference type="FunFam" id="3.40.309.10:FF:000009">
    <property type="entry name" value="Aldehyde dehydrogenase A"/>
    <property type="match status" value="1"/>
</dbReference>
<reference evidence="4 5" key="1">
    <citation type="submission" date="2017-06" db="EMBL/GenBank/DDBJ databases">
        <authorList>
            <person name="Kim H.J."/>
            <person name="Triplett B.A."/>
        </authorList>
    </citation>
    <scope>NUCLEOTIDE SEQUENCE [LARGE SCALE GENOMIC DNA]</scope>
    <source>
        <strain evidence="4 5">B29T1</strain>
    </source>
</reference>
<dbReference type="InterPro" id="IPR050740">
    <property type="entry name" value="Aldehyde_DH_Superfamily"/>
</dbReference>
<evidence type="ECO:0000313" key="4">
    <source>
        <dbReference type="EMBL" id="SNB77662.1"/>
    </source>
</evidence>
<dbReference type="FunFam" id="3.40.605.10:FF:000007">
    <property type="entry name" value="NAD/NADP-dependent betaine aldehyde dehydrogenase"/>
    <property type="match status" value="1"/>
</dbReference>
<dbReference type="Pfam" id="PF00171">
    <property type="entry name" value="Aldedh"/>
    <property type="match status" value="1"/>
</dbReference>
<evidence type="ECO:0000256" key="1">
    <source>
        <dbReference type="ARBA" id="ARBA00009986"/>
    </source>
</evidence>
<sequence length="482" mass="50505">MQDEIKTFANFIDGGWKEAAATMPAHNPATGALIGHLPKSSRAEAREAIAAAKAAQPAWAATSAFERAAMCETIAAGVDAARERIARVLSLEQGKPLVQSMGEVAKAADGFRLAAALVREMRGETIPAEDPAKLVMTIRQPRGVYAVITPWNYPVNIPVEYLGPGIATGNAIVWVPAPSTSMVAVELMRVIAEAGLPAGVVNLVMGEGPEAGDEIVIHPDTQGIGFTGSAATGRRIAERGAGKPLLLELGGNGPVIVFEDADLDLAADAAAGGAFSNSGQICAATGRVLAHKSIVEPLAARLVERAKAQILGDPFNQGTTMGPLNNKKLALKVKEHVDDGVAKGATVLTGGKPRPDLGSDLFFEPTVMTGVTREMRLNREETFGPVIPIIAFNDDEEALDLATDSAYGLSVGVFTAGIDRAFRFAETIRAGIVNINSGSTYWEIHLPFGGGSGTQSGIGRLGGKLTLEAMTEIKMISFHRNR</sequence>
<feature type="domain" description="Aldehyde dehydrogenase" evidence="3">
    <location>
        <begin position="18"/>
        <end position="476"/>
    </location>
</feature>
<evidence type="ECO:0000259" key="3">
    <source>
        <dbReference type="Pfam" id="PF00171"/>
    </source>
</evidence>
<dbReference type="InterPro" id="IPR016161">
    <property type="entry name" value="Ald_DH/histidinol_DH"/>
</dbReference>
<dbReference type="EMBL" id="FYEH01000017">
    <property type="protein sequence ID" value="SNB77662.1"/>
    <property type="molecule type" value="Genomic_DNA"/>
</dbReference>
<comment type="similarity">
    <text evidence="1">Belongs to the aldehyde dehydrogenase family.</text>
</comment>
<dbReference type="PROSITE" id="PS00070">
    <property type="entry name" value="ALDEHYDE_DEHYDR_CYS"/>
    <property type="match status" value="1"/>
</dbReference>
<keyword evidence="5" id="KW-1185">Reference proteome</keyword>
<evidence type="ECO:0000256" key="2">
    <source>
        <dbReference type="ARBA" id="ARBA00023002"/>
    </source>
</evidence>
<dbReference type="Gene3D" id="3.40.605.10">
    <property type="entry name" value="Aldehyde Dehydrogenase, Chain A, domain 1"/>
    <property type="match status" value="1"/>
</dbReference>
<dbReference type="CDD" id="cd07078">
    <property type="entry name" value="ALDH"/>
    <property type="match status" value="1"/>
</dbReference>
<dbReference type="PANTHER" id="PTHR43353:SF5">
    <property type="entry name" value="SUCCINATE-SEMIALDEHYDE DEHYDROGENASE, MITOCHONDRIAL"/>
    <property type="match status" value="1"/>
</dbReference>